<proteinExistence type="evidence at transcript level"/>
<evidence type="ECO:0000313" key="3">
    <source>
        <dbReference type="EMBL" id="CAB3267078.1"/>
    </source>
</evidence>
<feature type="coiled-coil region" evidence="1">
    <location>
        <begin position="690"/>
        <end position="735"/>
    </location>
</feature>
<keyword evidence="1" id="KW-0175">Coiled coil</keyword>
<organism evidence="3">
    <name type="scientific">Phallusia mammillata</name>
    <dbReference type="NCBI Taxonomy" id="59560"/>
    <lineage>
        <taxon>Eukaryota</taxon>
        <taxon>Metazoa</taxon>
        <taxon>Chordata</taxon>
        <taxon>Tunicata</taxon>
        <taxon>Ascidiacea</taxon>
        <taxon>Phlebobranchia</taxon>
        <taxon>Ascidiidae</taxon>
        <taxon>Phallusia</taxon>
    </lineage>
</organism>
<sequence>MPVLKVPVVHKFGIISQSQRLELQERLIRQAYDEGKSTDGHVPSQKNPLEVSEKFVQKYNLAGLKEKEILQDKAMKMLERAKRRCGLPTCGEGNHVDLPLGWSELAVLAQCKGKLQEDCFTILCTSLDQAPLAEDNIPTLFFLAESTLYWLRTDALKQPHLRGSEVKLLKMGQLVFARLLFHHLSGHLRGLAEFKTRLHVYIDGIKDQQMLYKSYPGIWLSLRFVSRVGEIVIGPYAAVKGNAQEADRVSESVPGLAACVYRALCVWRCTSTTKIGLKKAIMAMILASHELKDQDWINGYLSISLLGEAAKLEPAVCKALQDLARGVQVSISTDGIVQSAVNHFPSTNTETVPNTQQTTNSAQPHVDEKFQAEIDGLVSDFDNLIKSPLKTEQNTDKQKPATSKLVSTATTRNTTASQLETSKSKAINLNRPQMVNQPLSGAGSWCWETVYQYTQVLADICLNGSSSYIQKMALLGKWQDADVTTFRAGAANPCAESCGLVDLLEYRGPAATVDIAAYMQKYEWTWKVRYGAVSGLIKLIHSLHGNKERDGMRSAAWSLVTALQECAVTEDRVLEAIRVGQVETLQSWDSKRRMSIWSRIAHGLSESYIVTTSQSPSKPPQTSPTPTPASSPKRHEPRTTPSPRGKTPSPKKAQVNRPTIREDIAVHTTSERCIPDFKTRTSLDLTRVVADQWRKDMVQAQKEEEEQMLQDLQIKQKMEERAEEEKIRKRQNKLKGRATAGLLPYQVVSSEE</sequence>
<keyword evidence="3" id="KW-0472">Membrane</keyword>
<evidence type="ECO:0000256" key="1">
    <source>
        <dbReference type="SAM" id="Coils"/>
    </source>
</evidence>
<dbReference type="EMBL" id="LR791216">
    <property type="protein sequence ID" value="CAB3267078.1"/>
    <property type="molecule type" value="mRNA"/>
</dbReference>
<gene>
    <name evidence="3" type="primary">Tmem232</name>
</gene>
<feature type="compositionally biased region" description="Polar residues" evidence="2">
    <location>
        <begin position="400"/>
        <end position="416"/>
    </location>
</feature>
<reference evidence="3" key="1">
    <citation type="submission" date="2020-04" db="EMBL/GenBank/DDBJ databases">
        <authorList>
            <person name="Neveu A P."/>
        </authorList>
    </citation>
    <scope>NUCLEOTIDE SEQUENCE</scope>
    <source>
        <tissue evidence="3">Whole embryo</tissue>
    </source>
</reference>
<feature type="region of interest" description="Disordered" evidence="2">
    <location>
        <begin position="610"/>
        <end position="663"/>
    </location>
</feature>
<keyword evidence="3" id="KW-0812">Transmembrane</keyword>
<dbReference type="InterPro" id="IPR031747">
    <property type="entry name" value="TMEM232"/>
</dbReference>
<feature type="region of interest" description="Disordered" evidence="2">
    <location>
        <begin position="389"/>
        <end position="416"/>
    </location>
</feature>
<evidence type="ECO:0000256" key="2">
    <source>
        <dbReference type="SAM" id="MobiDB-lite"/>
    </source>
</evidence>
<dbReference type="Pfam" id="PF15877">
    <property type="entry name" value="TMEM232"/>
    <property type="match status" value="2"/>
</dbReference>
<protein>
    <submittedName>
        <fullName evidence="3">Transmembrane protein 232-like</fullName>
    </submittedName>
</protein>
<dbReference type="PANTHER" id="PTHR28651:SF1">
    <property type="entry name" value="TRANSMEMBRANE PROTEIN 232"/>
    <property type="match status" value="1"/>
</dbReference>
<dbReference type="AlphaFoldDB" id="A0A6F9DVL2"/>
<name>A0A6F9DVL2_9ASCI</name>
<accession>A0A6F9DVL2</accession>
<feature type="compositionally biased region" description="Pro residues" evidence="2">
    <location>
        <begin position="617"/>
        <end position="629"/>
    </location>
</feature>
<dbReference type="PANTHER" id="PTHR28651">
    <property type="entry name" value="TRANSMEMBRANE PROTEIN 232"/>
    <property type="match status" value="1"/>
</dbReference>